<sequence>QDQANALETSLRDFHQHQKEEQMAARKEFMAQLPNQTGISKETLRQVFPAPPMRMKQHIDTMVQEGKITRDQGAKLESAMQDFHQKEHAKWKSFMNQLPDKTGISKETLKELFHHPAPPPSPEN</sequence>
<dbReference type="EMBL" id="FNHQ01000044">
    <property type="protein sequence ID" value="SDN38365.1"/>
    <property type="molecule type" value="Genomic_DNA"/>
</dbReference>
<feature type="region of interest" description="Disordered" evidence="1">
    <location>
        <begin position="104"/>
        <end position="124"/>
    </location>
</feature>
<organism evidence="2 3">
    <name type="scientific">Megasphaera paucivorans</name>
    <dbReference type="NCBI Taxonomy" id="349095"/>
    <lineage>
        <taxon>Bacteria</taxon>
        <taxon>Bacillati</taxon>
        <taxon>Bacillota</taxon>
        <taxon>Negativicutes</taxon>
        <taxon>Veillonellales</taxon>
        <taxon>Veillonellaceae</taxon>
        <taxon>Megasphaera</taxon>
    </lineage>
</organism>
<reference evidence="2 3" key="1">
    <citation type="submission" date="2016-10" db="EMBL/GenBank/DDBJ databases">
        <authorList>
            <person name="de Groot N.N."/>
        </authorList>
    </citation>
    <scope>NUCLEOTIDE SEQUENCE [LARGE SCALE GENOMIC DNA]</scope>
    <source>
        <strain evidence="2 3">DSM 16981</strain>
    </source>
</reference>
<evidence type="ECO:0000256" key="1">
    <source>
        <dbReference type="SAM" id="MobiDB-lite"/>
    </source>
</evidence>
<gene>
    <name evidence="2" type="ORF">SAMN05660299_02619</name>
</gene>
<proteinExistence type="predicted"/>
<evidence type="ECO:0000313" key="3">
    <source>
        <dbReference type="Proteomes" id="UP000199309"/>
    </source>
</evidence>
<feature type="non-terminal residue" evidence="2">
    <location>
        <position position="1"/>
    </location>
</feature>
<dbReference type="STRING" id="349095.SAMN05660299_02619"/>
<evidence type="ECO:0008006" key="4">
    <source>
        <dbReference type="Google" id="ProtNLM"/>
    </source>
</evidence>
<feature type="compositionally biased region" description="Basic and acidic residues" evidence="1">
    <location>
        <begin position="104"/>
        <end position="114"/>
    </location>
</feature>
<keyword evidence="3" id="KW-1185">Reference proteome</keyword>
<dbReference type="AlphaFoldDB" id="A0A1H0AY44"/>
<name>A0A1H0AY44_9FIRM</name>
<protein>
    <recommendedName>
        <fullName evidence="4">LTXXQ motif family protein</fullName>
    </recommendedName>
</protein>
<accession>A0A1H0AY44</accession>
<dbReference type="Proteomes" id="UP000199309">
    <property type="component" value="Unassembled WGS sequence"/>
</dbReference>
<evidence type="ECO:0000313" key="2">
    <source>
        <dbReference type="EMBL" id="SDN38365.1"/>
    </source>
</evidence>
<dbReference type="RefSeq" id="WP_176762993.1">
    <property type="nucleotide sequence ID" value="NZ_FNHQ01000044.1"/>
</dbReference>